<dbReference type="InterPro" id="IPR025890">
    <property type="entry name" value="Abhydrolase_bac"/>
</dbReference>
<reference evidence="3" key="1">
    <citation type="submission" date="2017-09" db="EMBL/GenBank/DDBJ databases">
        <authorList>
            <person name="Varghese N."/>
            <person name="Submissions S."/>
        </authorList>
    </citation>
    <scope>NUCLEOTIDE SEQUENCE [LARGE SCALE GENOMIC DNA]</scope>
    <source>
        <strain evidence="3">CGMCC 1.12461</strain>
    </source>
</reference>
<name>A0A285ICN0_9GAMM</name>
<dbReference type="Pfam" id="PF12715">
    <property type="entry name" value="Abhydrolase_7"/>
    <property type="match status" value="1"/>
</dbReference>
<evidence type="ECO:0000313" key="3">
    <source>
        <dbReference type="Proteomes" id="UP000219353"/>
    </source>
</evidence>
<dbReference type="PANTHER" id="PTHR22946:SF0">
    <property type="entry name" value="DIENELACTONE HYDROLASE DOMAIN-CONTAINING PROTEIN"/>
    <property type="match status" value="1"/>
</dbReference>
<dbReference type="AlphaFoldDB" id="A0A285ICN0"/>
<dbReference type="PANTHER" id="PTHR22946">
    <property type="entry name" value="DIENELACTONE HYDROLASE DOMAIN-CONTAINING PROTEIN-RELATED"/>
    <property type="match status" value="1"/>
</dbReference>
<sequence>MLKIMLVLLFHWPVVIAAASTPADPVSLAPNALAPDSALPDFYQQLQQQQRYPASWASGNFTELSQWRDNGRAILRQSLLWPEQVVDYAPVLLKTEQRDGYRAELWSVQLTSHSRTNLLLLRPEQQVEPARPLPAMLLLHDHGARFDIGKEKMIRPFADDPRLAAAGKWSERYFSGRFIGDELAKQGYLVVAADTLGWSDRGPIEFAQQQALASNFLLMGRSLAGFAAFEDLQLVRFIRQLPAVDPERLGVLGFSMGAFRAWQLAALTDDIKAGVAVAWLNRYQQLLVPGNNIVGGQSAFYMLHPGLAGQLDIPDVASLAAPKAMLFINGGQDPLMPVEGVNAAYQRMTQVWQAYDASAALTTKMWPQYGHEFTAQQQQQAFAWLAQQLQTGK</sequence>
<dbReference type="RefSeq" id="WP_212682319.1">
    <property type="nucleotide sequence ID" value="NZ_OBEB01000001.1"/>
</dbReference>
<evidence type="ECO:0000256" key="1">
    <source>
        <dbReference type="SAM" id="SignalP"/>
    </source>
</evidence>
<keyword evidence="3" id="KW-1185">Reference proteome</keyword>
<evidence type="ECO:0000313" key="2">
    <source>
        <dbReference type="EMBL" id="SNY45693.1"/>
    </source>
</evidence>
<dbReference type="Proteomes" id="UP000219353">
    <property type="component" value="Unassembled WGS sequence"/>
</dbReference>
<protein>
    <submittedName>
        <fullName evidence="2">Dienelactone hydrolase</fullName>
    </submittedName>
</protein>
<dbReference type="GO" id="GO:0016787">
    <property type="term" value="F:hydrolase activity"/>
    <property type="evidence" value="ECO:0007669"/>
    <property type="project" value="UniProtKB-KW"/>
</dbReference>
<dbReference type="InterPro" id="IPR050261">
    <property type="entry name" value="FrsA_esterase"/>
</dbReference>
<dbReference type="SUPFAM" id="SSF53474">
    <property type="entry name" value="alpha/beta-Hydrolases"/>
    <property type="match status" value="1"/>
</dbReference>
<dbReference type="InterPro" id="IPR029058">
    <property type="entry name" value="AB_hydrolase_fold"/>
</dbReference>
<feature type="chain" id="PRO_5011973012" evidence="1">
    <location>
        <begin position="18"/>
        <end position="393"/>
    </location>
</feature>
<dbReference type="EMBL" id="OBEB01000001">
    <property type="protein sequence ID" value="SNY45693.1"/>
    <property type="molecule type" value="Genomic_DNA"/>
</dbReference>
<dbReference type="Gene3D" id="3.40.50.1820">
    <property type="entry name" value="alpha/beta hydrolase"/>
    <property type="match status" value="1"/>
</dbReference>
<keyword evidence="2" id="KW-0378">Hydrolase</keyword>
<feature type="signal peptide" evidence="1">
    <location>
        <begin position="1"/>
        <end position="17"/>
    </location>
</feature>
<gene>
    <name evidence="2" type="ORF">SAMN06297280_0940</name>
</gene>
<organism evidence="2 3">
    <name type="scientific">Arsukibacterium tuosuense</name>
    <dbReference type="NCBI Taxonomy" id="1323745"/>
    <lineage>
        <taxon>Bacteria</taxon>
        <taxon>Pseudomonadati</taxon>
        <taxon>Pseudomonadota</taxon>
        <taxon>Gammaproteobacteria</taxon>
        <taxon>Chromatiales</taxon>
        <taxon>Chromatiaceae</taxon>
        <taxon>Arsukibacterium</taxon>
    </lineage>
</organism>
<keyword evidence="1" id="KW-0732">Signal</keyword>
<accession>A0A285ICN0</accession>
<proteinExistence type="predicted"/>